<evidence type="ECO:0000259" key="1">
    <source>
        <dbReference type="Pfam" id="PF00501"/>
    </source>
</evidence>
<reference evidence="3 4" key="1">
    <citation type="submission" date="2018-03" db="EMBL/GenBank/DDBJ databases">
        <title>Genomic Encyclopedia of Archaeal and Bacterial Type Strains, Phase II (KMG-II): from individual species to whole genera.</title>
        <authorList>
            <person name="Goeker M."/>
        </authorList>
    </citation>
    <scope>NUCLEOTIDE SEQUENCE [LARGE SCALE GENOMIC DNA]</scope>
    <source>
        <strain evidence="3 4">DSM 45601</strain>
    </source>
</reference>
<dbReference type="InterPro" id="IPR050237">
    <property type="entry name" value="ATP-dep_AMP-bd_enzyme"/>
</dbReference>
<gene>
    <name evidence="3" type="ORF">CLV72_104356</name>
</gene>
<dbReference type="InterPro" id="IPR045851">
    <property type="entry name" value="AMP-bd_C_sf"/>
</dbReference>
<feature type="domain" description="AMP-binding enzyme C-terminal" evidence="2">
    <location>
        <begin position="319"/>
        <end position="392"/>
    </location>
</feature>
<proteinExistence type="predicted"/>
<keyword evidence="4" id="KW-1185">Reference proteome</keyword>
<protein>
    <submittedName>
        <fullName evidence="3">O-succinylbenzoic acid--CoA ligase</fullName>
    </submittedName>
</protein>
<dbReference type="SUPFAM" id="SSF56801">
    <property type="entry name" value="Acetyl-CoA synthetase-like"/>
    <property type="match status" value="1"/>
</dbReference>
<dbReference type="EMBL" id="PVZC01000004">
    <property type="protein sequence ID" value="PRX98776.1"/>
    <property type="molecule type" value="Genomic_DNA"/>
</dbReference>
<dbReference type="PANTHER" id="PTHR43767">
    <property type="entry name" value="LONG-CHAIN-FATTY-ACID--COA LIGASE"/>
    <property type="match status" value="1"/>
</dbReference>
<comment type="caution">
    <text evidence="3">The sequence shown here is derived from an EMBL/GenBank/DDBJ whole genome shotgun (WGS) entry which is preliminary data.</text>
</comment>
<dbReference type="PANTHER" id="PTHR43767:SF1">
    <property type="entry name" value="NONRIBOSOMAL PEPTIDE SYNTHASE PES1 (EUROFUNG)-RELATED"/>
    <property type="match status" value="1"/>
</dbReference>
<dbReference type="OrthoDB" id="9803968at2"/>
<feature type="domain" description="AMP-dependent synthetase/ligase" evidence="1">
    <location>
        <begin position="74"/>
        <end position="268"/>
    </location>
</feature>
<evidence type="ECO:0000313" key="3">
    <source>
        <dbReference type="EMBL" id="PRX98776.1"/>
    </source>
</evidence>
<dbReference type="Gene3D" id="3.40.50.12780">
    <property type="entry name" value="N-terminal domain of ligase-like"/>
    <property type="match status" value="1"/>
</dbReference>
<dbReference type="InterPro" id="IPR000873">
    <property type="entry name" value="AMP-dep_synth/lig_dom"/>
</dbReference>
<dbReference type="Proteomes" id="UP000237846">
    <property type="component" value="Unassembled WGS sequence"/>
</dbReference>
<keyword evidence="3" id="KW-0436">Ligase</keyword>
<evidence type="ECO:0000313" key="4">
    <source>
        <dbReference type="Proteomes" id="UP000237846"/>
    </source>
</evidence>
<evidence type="ECO:0000259" key="2">
    <source>
        <dbReference type="Pfam" id="PF13193"/>
    </source>
</evidence>
<dbReference type="Gene3D" id="2.30.38.10">
    <property type="entry name" value="Luciferase, Domain 3"/>
    <property type="match status" value="1"/>
</dbReference>
<dbReference type="GO" id="GO:0016878">
    <property type="term" value="F:acid-thiol ligase activity"/>
    <property type="evidence" value="ECO:0007669"/>
    <property type="project" value="UniProtKB-ARBA"/>
</dbReference>
<accession>A0A2T0Q4P6</accession>
<dbReference type="Gene3D" id="3.30.300.30">
    <property type="match status" value="1"/>
</dbReference>
<dbReference type="InterPro" id="IPR025110">
    <property type="entry name" value="AMP-bd_C"/>
</dbReference>
<dbReference type="Pfam" id="PF00501">
    <property type="entry name" value="AMP-binding"/>
    <property type="match status" value="1"/>
</dbReference>
<dbReference type="InterPro" id="IPR042099">
    <property type="entry name" value="ANL_N_sf"/>
</dbReference>
<organism evidence="3 4">
    <name type="scientific">Allonocardiopsis opalescens</name>
    <dbReference type="NCBI Taxonomy" id="1144618"/>
    <lineage>
        <taxon>Bacteria</taxon>
        <taxon>Bacillati</taxon>
        <taxon>Actinomycetota</taxon>
        <taxon>Actinomycetes</taxon>
        <taxon>Streptosporangiales</taxon>
        <taxon>Allonocardiopsis</taxon>
    </lineage>
</organism>
<sequence length="405" mass="41320">MTSRPLHAHVAAAGPQLLTHLAAALDGTGPALLVVSPDLPAARVRAVLEAMRPAAAHTPDGLRRLPGAVGVDPEVAAVVATSGSTGPPKGVELTAAALKHSARASLDRLGARPGEPWLCALPADHIAGLQVLVRCLLAGAAPVFQRRLDLDAALAAGARHASLVPTQLHRLTEAGADLSGLASIVVGGAAAPPALLQRARALGATLTTTYGMTETCGGCVYDGTPLDGVRVAVHTGAPADPPTELTPRAPDTPLGTVLLGGPVLFSGYRLRPDLTAAHRDGPWLRTADLGALQAGRLAVAGRSDDVITTGGRKVAAGQVAAALAAHPRVAEVAVVGRPDPEWGQRVTAVVVPRGPPPTLTELREHTAATLPRYAAPRELELRDALPLLPSGKPDLAALRRTPRPA</sequence>
<dbReference type="Pfam" id="PF13193">
    <property type="entry name" value="AMP-binding_C"/>
    <property type="match status" value="1"/>
</dbReference>
<dbReference type="InterPro" id="IPR020845">
    <property type="entry name" value="AMP-binding_CS"/>
</dbReference>
<dbReference type="AlphaFoldDB" id="A0A2T0Q4P6"/>
<dbReference type="RefSeq" id="WP_106246232.1">
    <property type="nucleotide sequence ID" value="NZ_PVZC01000004.1"/>
</dbReference>
<name>A0A2T0Q4P6_9ACTN</name>
<dbReference type="PROSITE" id="PS00455">
    <property type="entry name" value="AMP_BINDING"/>
    <property type="match status" value="1"/>
</dbReference>